<proteinExistence type="predicted"/>
<keyword evidence="3" id="KW-1185">Reference proteome</keyword>
<organism evidence="2 3">
    <name type="scientific">Helobdella robusta</name>
    <name type="common">Californian leech</name>
    <dbReference type="NCBI Taxonomy" id="6412"/>
    <lineage>
        <taxon>Eukaryota</taxon>
        <taxon>Metazoa</taxon>
        <taxon>Spiralia</taxon>
        <taxon>Lophotrochozoa</taxon>
        <taxon>Annelida</taxon>
        <taxon>Clitellata</taxon>
        <taxon>Hirudinea</taxon>
        <taxon>Rhynchobdellida</taxon>
        <taxon>Glossiphoniidae</taxon>
        <taxon>Helobdella</taxon>
    </lineage>
</organism>
<dbReference type="GeneID" id="20201727"/>
<reference evidence="1 3" key="2">
    <citation type="journal article" date="2013" name="Nature">
        <title>Insights into bilaterian evolution from three spiralian genomes.</title>
        <authorList>
            <person name="Simakov O."/>
            <person name="Marletaz F."/>
            <person name="Cho S.J."/>
            <person name="Edsinger-Gonzales E."/>
            <person name="Havlak P."/>
            <person name="Hellsten U."/>
            <person name="Kuo D.H."/>
            <person name="Larsson T."/>
            <person name="Lv J."/>
            <person name="Arendt D."/>
            <person name="Savage R."/>
            <person name="Osoegawa K."/>
            <person name="de Jong P."/>
            <person name="Grimwood J."/>
            <person name="Chapman J.A."/>
            <person name="Shapiro H."/>
            <person name="Aerts A."/>
            <person name="Otillar R.P."/>
            <person name="Terry A.Y."/>
            <person name="Boore J.L."/>
            <person name="Grigoriev I.V."/>
            <person name="Lindberg D.R."/>
            <person name="Seaver E.C."/>
            <person name="Weisblat D.A."/>
            <person name="Putnam N.H."/>
            <person name="Rokhsar D.S."/>
        </authorList>
    </citation>
    <scope>NUCLEOTIDE SEQUENCE</scope>
</reference>
<evidence type="ECO:0000313" key="3">
    <source>
        <dbReference type="Proteomes" id="UP000015101"/>
    </source>
</evidence>
<dbReference type="CTD" id="20201727"/>
<evidence type="ECO:0000313" key="1">
    <source>
        <dbReference type="EMBL" id="ESO11869.1"/>
    </source>
</evidence>
<dbReference type="Proteomes" id="UP000015101">
    <property type="component" value="Unassembled WGS sequence"/>
</dbReference>
<evidence type="ECO:0000313" key="2">
    <source>
        <dbReference type="EnsemblMetazoa" id="HelroP166946"/>
    </source>
</evidence>
<accession>T1EYS7</accession>
<protein>
    <submittedName>
        <fullName evidence="1 2">Uncharacterized protein</fullName>
    </submittedName>
</protein>
<gene>
    <name evidence="2" type="primary">20201727</name>
    <name evidence="1" type="ORF">HELRODRAFT_166946</name>
</gene>
<dbReference type="KEGG" id="hro:HELRODRAFT_166946"/>
<name>T1EYS7_HELRO</name>
<reference evidence="2" key="3">
    <citation type="submission" date="2015-06" db="UniProtKB">
        <authorList>
            <consortium name="EnsemblMetazoa"/>
        </authorList>
    </citation>
    <scope>IDENTIFICATION</scope>
</reference>
<sequence length="120" mass="14079">MDFKHFTHSKYFAYMVSTVPNYSTSQNRSSSQTSNMQFLPVLKIGLCGGRNRQCPERIRHEKEIKCYFSRSQSDGVGIFEWPNSLNQTKKSLYWNTILTVTKNSLVLLVRRFKYFFSSLT</sequence>
<dbReference type="HOGENOM" id="CLU_2052121_0_0_1"/>
<dbReference type="InParanoid" id="T1EYS7"/>
<reference evidence="3" key="1">
    <citation type="submission" date="2012-12" db="EMBL/GenBank/DDBJ databases">
        <authorList>
            <person name="Hellsten U."/>
            <person name="Grimwood J."/>
            <person name="Chapman J.A."/>
            <person name="Shapiro H."/>
            <person name="Aerts A."/>
            <person name="Otillar R.P."/>
            <person name="Terry A.Y."/>
            <person name="Boore J.L."/>
            <person name="Simakov O."/>
            <person name="Marletaz F."/>
            <person name="Cho S.-J."/>
            <person name="Edsinger-Gonzales E."/>
            <person name="Havlak P."/>
            <person name="Kuo D.-H."/>
            <person name="Larsson T."/>
            <person name="Lv J."/>
            <person name="Arendt D."/>
            <person name="Savage R."/>
            <person name="Osoegawa K."/>
            <person name="de Jong P."/>
            <person name="Lindberg D.R."/>
            <person name="Seaver E.C."/>
            <person name="Weisblat D.A."/>
            <person name="Putnam N.H."/>
            <person name="Grigoriev I.V."/>
            <person name="Rokhsar D.S."/>
        </authorList>
    </citation>
    <scope>NUCLEOTIDE SEQUENCE</scope>
</reference>
<dbReference type="AlphaFoldDB" id="T1EYS7"/>
<dbReference type="EMBL" id="AMQM01002609">
    <property type="status" value="NOT_ANNOTATED_CDS"/>
    <property type="molecule type" value="Genomic_DNA"/>
</dbReference>
<dbReference type="EMBL" id="KB095812">
    <property type="protein sequence ID" value="ESO11869.1"/>
    <property type="molecule type" value="Genomic_DNA"/>
</dbReference>
<dbReference type="RefSeq" id="XP_009010357.1">
    <property type="nucleotide sequence ID" value="XM_009012109.1"/>
</dbReference>
<dbReference type="EnsemblMetazoa" id="HelroT166946">
    <property type="protein sequence ID" value="HelroP166946"/>
    <property type="gene ID" value="HelroG166946"/>
</dbReference>